<dbReference type="InterPro" id="IPR025419">
    <property type="entry name" value="DUF4142"/>
</dbReference>
<dbReference type="Proteomes" id="UP000033109">
    <property type="component" value="Chromosome"/>
</dbReference>
<feature type="domain" description="DUF4142" evidence="2">
    <location>
        <begin position="37"/>
        <end position="172"/>
    </location>
</feature>
<dbReference type="KEGG" id="pko:PKOR_17360"/>
<feature type="chain" id="PRO_5002413364" description="DUF4142 domain-containing protein" evidence="1">
    <location>
        <begin position="27"/>
        <end position="180"/>
    </location>
</feature>
<dbReference type="PATRIC" id="fig|400092.3.peg.3806"/>
<sequence>MNKLMMKGKMLLLIMMSLIVATSCDDDDDDIDLDQLTEESFVQQAGINNLFEIRTSEVTVDDAETAEVRQFAEQMIADHTAATNELKALADAKGLTVPTSLPQDRQAIVQRLEGKEGVPLDQDYMDVQVQSHIESVALFEQAADELDDEELRNFAEQTLPLLEAHLEMAREIEEMTNELE</sequence>
<proteinExistence type="predicted"/>
<dbReference type="Pfam" id="PF13628">
    <property type="entry name" value="DUF4142"/>
    <property type="match status" value="1"/>
</dbReference>
<gene>
    <name evidence="3" type="ORF">PKOR_17360</name>
</gene>
<evidence type="ECO:0000313" key="4">
    <source>
        <dbReference type="Proteomes" id="UP000033109"/>
    </source>
</evidence>
<protein>
    <recommendedName>
        <fullName evidence="2">DUF4142 domain-containing protein</fullName>
    </recommendedName>
</protein>
<keyword evidence="4" id="KW-1185">Reference proteome</keyword>
<reference evidence="3 4" key="1">
    <citation type="journal article" date="2015" name="Sci. Rep.">
        <title>Unraveling adaptation of Pontibacter korlensis to radiation and infertility in desert through complete genome and comparative transcriptomic analysis.</title>
        <authorList>
            <person name="Dai J."/>
            <person name="Dai W."/>
            <person name="Qiu C."/>
            <person name="Yang Z."/>
            <person name="Zhang Y."/>
            <person name="Zhou M."/>
            <person name="Zhang L."/>
            <person name="Fang C."/>
            <person name="Gao Q."/>
            <person name="Yang Q."/>
            <person name="Li X."/>
            <person name="Wang Z."/>
            <person name="Wang Z."/>
            <person name="Jia Z."/>
            <person name="Chen X."/>
        </authorList>
    </citation>
    <scope>NUCLEOTIDE SEQUENCE [LARGE SCALE GENOMIC DNA]</scope>
    <source>
        <strain evidence="3 4">X14-1T</strain>
    </source>
</reference>
<evidence type="ECO:0000256" key="1">
    <source>
        <dbReference type="SAM" id="SignalP"/>
    </source>
</evidence>
<dbReference type="HOGENOM" id="CLU_079636_6_2_10"/>
<accession>A0A0E3UYL0</accession>
<dbReference type="PANTHER" id="PTHR38593:SF1">
    <property type="entry name" value="BLR2558 PROTEIN"/>
    <property type="match status" value="1"/>
</dbReference>
<dbReference type="InterPro" id="IPR012347">
    <property type="entry name" value="Ferritin-like"/>
</dbReference>
<dbReference type="AlphaFoldDB" id="A0A0E3UYL0"/>
<dbReference type="Gene3D" id="1.20.1260.10">
    <property type="match status" value="1"/>
</dbReference>
<organism evidence="3 4">
    <name type="scientific">Pontibacter korlensis</name>
    <dbReference type="NCBI Taxonomy" id="400092"/>
    <lineage>
        <taxon>Bacteria</taxon>
        <taxon>Pseudomonadati</taxon>
        <taxon>Bacteroidota</taxon>
        <taxon>Cytophagia</taxon>
        <taxon>Cytophagales</taxon>
        <taxon>Hymenobacteraceae</taxon>
        <taxon>Pontibacter</taxon>
    </lineage>
</organism>
<dbReference type="OrthoDB" id="883203at2"/>
<evidence type="ECO:0000259" key="2">
    <source>
        <dbReference type="Pfam" id="PF13628"/>
    </source>
</evidence>
<evidence type="ECO:0000313" key="3">
    <source>
        <dbReference type="EMBL" id="AKD04541.1"/>
    </source>
</evidence>
<dbReference type="RefSeq" id="WP_046312403.1">
    <property type="nucleotide sequence ID" value="NZ_CBCSCY010000006.1"/>
</dbReference>
<dbReference type="STRING" id="400092.PKOR_17360"/>
<dbReference type="EMBL" id="CP009621">
    <property type="protein sequence ID" value="AKD04541.1"/>
    <property type="molecule type" value="Genomic_DNA"/>
</dbReference>
<name>A0A0E3UYL0_9BACT</name>
<dbReference type="PANTHER" id="PTHR38593">
    <property type="entry name" value="BLR2558 PROTEIN"/>
    <property type="match status" value="1"/>
</dbReference>
<keyword evidence="1" id="KW-0732">Signal</keyword>
<dbReference type="PROSITE" id="PS51257">
    <property type="entry name" value="PROKAR_LIPOPROTEIN"/>
    <property type="match status" value="1"/>
</dbReference>
<feature type="signal peptide" evidence="1">
    <location>
        <begin position="1"/>
        <end position="26"/>
    </location>
</feature>